<protein>
    <submittedName>
        <fullName evidence="1">Uncharacterized protein</fullName>
    </submittedName>
</protein>
<accession>A0A8T2NK04</accession>
<sequence>MSGVLKTGDTVEDVEYMDTFEGHWRWFYQAECGEDETDQPYNWERQTNQTGFTYGEWLQERHGMDLKRKWRR</sequence>
<name>A0A8T2NK04_9TELE</name>
<reference evidence="1" key="1">
    <citation type="thesis" date="2021" institute="BYU ScholarsArchive" country="Provo, UT, USA">
        <title>Applications of and Algorithms for Genome Assembly and Genomic Analyses with an Emphasis on Marine Teleosts.</title>
        <authorList>
            <person name="Pickett B.D."/>
        </authorList>
    </citation>
    <scope>NUCLEOTIDE SEQUENCE</scope>
    <source>
        <strain evidence="1">HI-2016</strain>
    </source>
</reference>
<evidence type="ECO:0000313" key="1">
    <source>
        <dbReference type="EMBL" id="KAG9340016.1"/>
    </source>
</evidence>
<dbReference type="AlphaFoldDB" id="A0A8T2NK04"/>
<keyword evidence="2" id="KW-1185">Reference proteome</keyword>
<dbReference type="EMBL" id="JAFBMS010000047">
    <property type="protein sequence ID" value="KAG9340016.1"/>
    <property type="molecule type" value="Genomic_DNA"/>
</dbReference>
<comment type="caution">
    <text evidence="1">The sequence shown here is derived from an EMBL/GenBank/DDBJ whole genome shotgun (WGS) entry which is preliminary data.</text>
</comment>
<organism evidence="1 2">
    <name type="scientific">Albula glossodonta</name>
    <name type="common">roundjaw bonefish</name>
    <dbReference type="NCBI Taxonomy" id="121402"/>
    <lineage>
        <taxon>Eukaryota</taxon>
        <taxon>Metazoa</taxon>
        <taxon>Chordata</taxon>
        <taxon>Craniata</taxon>
        <taxon>Vertebrata</taxon>
        <taxon>Euteleostomi</taxon>
        <taxon>Actinopterygii</taxon>
        <taxon>Neopterygii</taxon>
        <taxon>Teleostei</taxon>
        <taxon>Albuliformes</taxon>
        <taxon>Albulidae</taxon>
        <taxon>Albula</taxon>
    </lineage>
</organism>
<evidence type="ECO:0000313" key="2">
    <source>
        <dbReference type="Proteomes" id="UP000824540"/>
    </source>
</evidence>
<dbReference type="Proteomes" id="UP000824540">
    <property type="component" value="Unassembled WGS sequence"/>
</dbReference>
<proteinExistence type="predicted"/>
<gene>
    <name evidence="1" type="ORF">JZ751_022127</name>
</gene>